<organism evidence="2 3">
    <name type="scientific">Phytophthora nicotianae (strain INRA-310)</name>
    <name type="common">Phytophthora parasitica</name>
    <dbReference type="NCBI Taxonomy" id="761204"/>
    <lineage>
        <taxon>Eukaryota</taxon>
        <taxon>Sar</taxon>
        <taxon>Stramenopiles</taxon>
        <taxon>Oomycota</taxon>
        <taxon>Peronosporomycetes</taxon>
        <taxon>Peronosporales</taxon>
        <taxon>Peronosporaceae</taxon>
        <taxon>Phytophthora</taxon>
    </lineage>
</organism>
<dbReference type="AlphaFoldDB" id="W2R9J3"/>
<dbReference type="RefSeq" id="XP_008892557.1">
    <property type="nucleotide sequence ID" value="XM_008894309.1"/>
</dbReference>
<gene>
    <name evidence="2" type="ORF">PPTG_20882</name>
</gene>
<sequence>MMQSGTFSKKRIVLVVELQANLLMGIDETDFMTCRQGNNADYSIAMCALQGRHKIHSQQYFFHKIRNFIRAEFPTTRNGNRERQRQVEPPSCAAASGSGITQLLPAQDQGNRRYGTGVRRRDHERQQLGQDQGHPDVSESGATRAHPRRPRWAKPTALDKPAQSSEAPSNGELSNQTMRTDASPVSRMSGRRRLGSRGAGISGRERGNRKPQ</sequence>
<feature type="region of interest" description="Disordered" evidence="1">
    <location>
        <begin position="73"/>
        <end position="212"/>
    </location>
</feature>
<protein>
    <submittedName>
        <fullName evidence="2">Uncharacterized protein</fullName>
    </submittedName>
</protein>
<dbReference type="EMBL" id="KI669562">
    <property type="protein sequence ID" value="ETN22083.1"/>
    <property type="molecule type" value="Genomic_DNA"/>
</dbReference>
<feature type="compositionally biased region" description="Basic and acidic residues" evidence="1">
    <location>
        <begin position="203"/>
        <end position="212"/>
    </location>
</feature>
<proteinExistence type="predicted"/>
<evidence type="ECO:0000313" key="3">
    <source>
        <dbReference type="Proteomes" id="UP000018817"/>
    </source>
</evidence>
<dbReference type="GeneID" id="20189481"/>
<dbReference type="VEuPathDB" id="FungiDB:PPTG_20882"/>
<dbReference type="OMA" id="QTMRTDA"/>
<dbReference type="Proteomes" id="UP000018817">
    <property type="component" value="Unassembled WGS sequence"/>
</dbReference>
<reference evidence="2 3" key="2">
    <citation type="submission" date="2013-11" db="EMBL/GenBank/DDBJ databases">
        <title>The Genome Sequence of Phytophthora parasitica INRA-310.</title>
        <authorList>
            <consortium name="The Broad Institute Genomics Platform"/>
            <person name="Russ C."/>
            <person name="Tyler B."/>
            <person name="Panabieres F."/>
            <person name="Shan W."/>
            <person name="Tripathy S."/>
            <person name="Grunwald N."/>
            <person name="Machado M."/>
            <person name="Johnson C.S."/>
            <person name="Arredondo F."/>
            <person name="Hong C."/>
            <person name="Coffey M."/>
            <person name="Young S.K."/>
            <person name="Zeng Q."/>
            <person name="Gargeya S."/>
            <person name="Fitzgerald M."/>
            <person name="Abouelleil A."/>
            <person name="Alvarado L."/>
            <person name="Chapman S.B."/>
            <person name="Gainer-Dewar J."/>
            <person name="Goldberg J."/>
            <person name="Griggs A."/>
            <person name="Gujja S."/>
            <person name="Hansen M."/>
            <person name="Howarth C."/>
            <person name="Imamovic A."/>
            <person name="Ireland A."/>
            <person name="Larimer J."/>
            <person name="McCowan C."/>
            <person name="Murphy C."/>
            <person name="Pearson M."/>
            <person name="Poon T.W."/>
            <person name="Priest M."/>
            <person name="Roberts A."/>
            <person name="Saif S."/>
            <person name="Shea T."/>
            <person name="Sykes S."/>
            <person name="Wortman J."/>
            <person name="Nusbaum C."/>
            <person name="Birren B."/>
        </authorList>
    </citation>
    <scope>NUCLEOTIDE SEQUENCE [LARGE SCALE GENOMIC DNA]</scope>
    <source>
        <strain evidence="2 3">INRA-310</strain>
    </source>
</reference>
<reference evidence="3" key="1">
    <citation type="submission" date="2011-12" db="EMBL/GenBank/DDBJ databases">
        <authorList>
            <consortium name="The Broad Institute Genome Sequencing Platform"/>
            <person name="Russ C."/>
            <person name="Tyler B."/>
            <person name="Panabieres F."/>
            <person name="Shan W."/>
            <person name="Tripathy S."/>
            <person name="Grunwald N."/>
            <person name="Machado M."/>
            <person name="Young S.K."/>
            <person name="Zeng Q."/>
            <person name="Gargeya S."/>
            <person name="Fitzgerald M."/>
            <person name="Haas B."/>
            <person name="Abouelleil A."/>
            <person name="Alvarado L."/>
            <person name="Arachchi H.M."/>
            <person name="Berlin A."/>
            <person name="Chapman S.B."/>
            <person name="Gearin G."/>
            <person name="Goldberg J."/>
            <person name="Griggs A."/>
            <person name="Gujja S."/>
            <person name="Hansen M."/>
            <person name="Heiman D."/>
            <person name="Howarth C."/>
            <person name="Larimer J."/>
            <person name="Lui A."/>
            <person name="MacDonald P.J.P."/>
            <person name="McCowen C."/>
            <person name="Montmayeur A."/>
            <person name="Murphy C."/>
            <person name="Neiman D."/>
            <person name="Pearson M."/>
            <person name="Priest M."/>
            <person name="Roberts A."/>
            <person name="Saif S."/>
            <person name="Shea T."/>
            <person name="Sisk P."/>
            <person name="Stolte C."/>
            <person name="Sykes S."/>
            <person name="Wortman J."/>
            <person name="Nusbaum C."/>
            <person name="Birren B."/>
        </authorList>
    </citation>
    <scope>NUCLEOTIDE SEQUENCE [LARGE SCALE GENOMIC DNA]</scope>
    <source>
        <strain evidence="3">INRA-310</strain>
    </source>
</reference>
<name>W2R9J3_PHYN3</name>
<feature type="compositionally biased region" description="Polar residues" evidence="1">
    <location>
        <begin position="162"/>
        <end position="180"/>
    </location>
</feature>
<evidence type="ECO:0000313" key="2">
    <source>
        <dbReference type="EMBL" id="ETN22083.1"/>
    </source>
</evidence>
<evidence type="ECO:0000256" key="1">
    <source>
        <dbReference type="SAM" id="MobiDB-lite"/>
    </source>
</evidence>
<accession>W2R9J3</accession>